<evidence type="ECO:0000313" key="3">
    <source>
        <dbReference type="Proteomes" id="UP000334019"/>
    </source>
</evidence>
<dbReference type="Pfam" id="PF03009">
    <property type="entry name" value="GDPD"/>
    <property type="match status" value="1"/>
</dbReference>
<evidence type="ECO:0000313" key="2">
    <source>
        <dbReference type="EMBL" id="QGG95342.1"/>
    </source>
</evidence>
<dbReference type="GO" id="GO:0008081">
    <property type="term" value="F:phosphoric diester hydrolase activity"/>
    <property type="evidence" value="ECO:0007669"/>
    <property type="project" value="InterPro"/>
</dbReference>
<organism evidence="2 3">
    <name type="scientific">Actinomarinicola tropica</name>
    <dbReference type="NCBI Taxonomy" id="2789776"/>
    <lineage>
        <taxon>Bacteria</taxon>
        <taxon>Bacillati</taxon>
        <taxon>Actinomycetota</taxon>
        <taxon>Acidimicrobiia</taxon>
        <taxon>Acidimicrobiales</taxon>
        <taxon>Iamiaceae</taxon>
        <taxon>Actinomarinicola</taxon>
    </lineage>
</organism>
<dbReference type="SUPFAM" id="SSF51695">
    <property type="entry name" value="PLC-like phosphodiesterases"/>
    <property type="match status" value="1"/>
</dbReference>
<dbReference type="AlphaFoldDB" id="A0A5Q2RK91"/>
<dbReference type="Proteomes" id="UP000334019">
    <property type="component" value="Chromosome"/>
</dbReference>
<dbReference type="RefSeq" id="WP_153759450.1">
    <property type="nucleotide sequence ID" value="NZ_CP045851.1"/>
</dbReference>
<gene>
    <name evidence="2" type="ORF">GH723_09660</name>
</gene>
<reference evidence="2 3" key="1">
    <citation type="submission" date="2019-11" db="EMBL/GenBank/DDBJ databases">
        <authorList>
            <person name="He Y."/>
        </authorList>
    </citation>
    <scope>NUCLEOTIDE SEQUENCE [LARGE SCALE GENOMIC DNA]</scope>
    <source>
        <strain evidence="2 3">SCSIO 58843</strain>
    </source>
</reference>
<evidence type="ECO:0000259" key="1">
    <source>
        <dbReference type="PROSITE" id="PS51704"/>
    </source>
</evidence>
<dbReference type="EMBL" id="CP045851">
    <property type="protein sequence ID" value="QGG95342.1"/>
    <property type="molecule type" value="Genomic_DNA"/>
</dbReference>
<dbReference type="GO" id="GO:0006629">
    <property type="term" value="P:lipid metabolic process"/>
    <property type="evidence" value="ECO:0007669"/>
    <property type="project" value="InterPro"/>
</dbReference>
<dbReference type="PROSITE" id="PS51704">
    <property type="entry name" value="GP_PDE"/>
    <property type="match status" value="1"/>
</dbReference>
<dbReference type="PANTHER" id="PTHR43805:SF1">
    <property type="entry name" value="GP-PDE DOMAIN-CONTAINING PROTEIN"/>
    <property type="match status" value="1"/>
</dbReference>
<sequence>MPRSDVAFLDHPGPLPFAHRGGAGDWPENTMPAFEGAVALGYRYVETDVHVTADGVLVAFHDESLDRVTDRSGLIRDLPWSEVGAARVDGREPIPLLEDILGTWPDLRVNIDPKHDSSVEALVDAIRRTGSLRRVCIGSFSDRRLARVREELGPELCTSLGPKGTAKLKAAGYGAPVRLPAQCAQVPVRSGRVVVTDERFVRAAHKLGLQVHVWTIDDPAEMHRLLDMGVDGIMTDRPAVLREVLEQRGEWVGG</sequence>
<dbReference type="PANTHER" id="PTHR43805">
    <property type="entry name" value="GLYCEROPHOSPHORYL DIESTER PHOSPHODIESTERASE"/>
    <property type="match status" value="1"/>
</dbReference>
<dbReference type="InterPro" id="IPR017946">
    <property type="entry name" value="PLC-like_Pdiesterase_TIM-brl"/>
</dbReference>
<proteinExistence type="predicted"/>
<feature type="domain" description="GP-PDE" evidence="1">
    <location>
        <begin position="14"/>
        <end position="245"/>
    </location>
</feature>
<name>A0A5Q2RK91_9ACTN</name>
<protein>
    <submittedName>
        <fullName evidence="2">Glycerophosphodiester phosphodiesterase</fullName>
    </submittedName>
</protein>
<dbReference type="Gene3D" id="3.20.20.190">
    <property type="entry name" value="Phosphatidylinositol (PI) phosphodiesterase"/>
    <property type="match status" value="1"/>
</dbReference>
<dbReference type="CDD" id="cd08561">
    <property type="entry name" value="GDPD_cytoplasmic_ScUgpQ2_like"/>
    <property type="match status" value="1"/>
</dbReference>
<keyword evidence="3" id="KW-1185">Reference proteome</keyword>
<accession>A0A5Q2RK91</accession>
<dbReference type="KEGG" id="atq:GH723_09660"/>
<dbReference type="InterPro" id="IPR030395">
    <property type="entry name" value="GP_PDE_dom"/>
</dbReference>